<dbReference type="InterPro" id="IPR002083">
    <property type="entry name" value="MATH/TRAF_dom"/>
</dbReference>
<keyword evidence="4" id="KW-1185">Reference proteome</keyword>
<dbReference type="SUPFAM" id="SSF54695">
    <property type="entry name" value="POZ domain"/>
    <property type="match status" value="1"/>
</dbReference>
<evidence type="ECO:0000259" key="1">
    <source>
        <dbReference type="PROSITE" id="PS50097"/>
    </source>
</evidence>
<evidence type="ECO:0000313" key="4">
    <source>
        <dbReference type="Proteomes" id="UP000886998"/>
    </source>
</evidence>
<feature type="domain" description="BTB" evidence="1">
    <location>
        <begin position="343"/>
        <end position="402"/>
    </location>
</feature>
<organism evidence="3 4">
    <name type="scientific">Trichonephila inaurata madagascariensis</name>
    <dbReference type="NCBI Taxonomy" id="2747483"/>
    <lineage>
        <taxon>Eukaryota</taxon>
        <taxon>Metazoa</taxon>
        <taxon>Ecdysozoa</taxon>
        <taxon>Arthropoda</taxon>
        <taxon>Chelicerata</taxon>
        <taxon>Arachnida</taxon>
        <taxon>Araneae</taxon>
        <taxon>Araneomorphae</taxon>
        <taxon>Entelegynae</taxon>
        <taxon>Araneoidea</taxon>
        <taxon>Nephilidae</taxon>
        <taxon>Trichonephila</taxon>
        <taxon>Trichonephila inaurata</taxon>
    </lineage>
</organism>
<name>A0A8X6WLH9_9ARAC</name>
<dbReference type="GO" id="GO:0030163">
    <property type="term" value="P:protein catabolic process"/>
    <property type="evidence" value="ECO:0007669"/>
    <property type="project" value="UniProtKB-ARBA"/>
</dbReference>
<dbReference type="SMART" id="SM00225">
    <property type="entry name" value="BTB"/>
    <property type="match status" value="1"/>
</dbReference>
<protein>
    <submittedName>
        <fullName evidence="3">Uncharacterized protein</fullName>
    </submittedName>
</protein>
<dbReference type="EMBL" id="BMAV01000192">
    <property type="protein sequence ID" value="GFY37239.1"/>
    <property type="molecule type" value="Genomic_DNA"/>
</dbReference>
<evidence type="ECO:0000313" key="3">
    <source>
        <dbReference type="EMBL" id="GFY37239.1"/>
    </source>
</evidence>
<dbReference type="InterPro" id="IPR008974">
    <property type="entry name" value="TRAF-like"/>
</dbReference>
<dbReference type="CDD" id="cd18186">
    <property type="entry name" value="BTB_POZ_ZBTB_KLHL-like"/>
    <property type="match status" value="1"/>
</dbReference>
<proteinExistence type="predicted"/>
<dbReference type="AlphaFoldDB" id="A0A8X6WLH9"/>
<dbReference type="Proteomes" id="UP000886998">
    <property type="component" value="Unassembled WGS sequence"/>
</dbReference>
<reference evidence="3" key="1">
    <citation type="submission" date="2020-08" db="EMBL/GenBank/DDBJ databases">
        <title>Multicomponent nature underlies the extraordinary mechanical properties of spider dragline silk.</title>
        <authorList>
            <person name="Kono N."/>
            <person name="Nakamura H."/>
            <person name="Mori M."/>
            <person name="Yoshida Y."/>
            <person name="Ohtoshi R."/>
            <person name="Malay A.D."/>
            <person name="Moran D.A.P."/>
            <person name="Tomita M."/>
            <person name="Numata K."/>
            <person name="Arakawa K."/>
        </authorList>
    </citation>
    <scope>NUCLEOTIDE SEQUENCE</scope>
</reference>
<dbReference type="PANTHER" id="PTHR24413">
    <property type="entry name" value="SPECKLE-TYPE POZ PROTEIN"/>
    <property type="match status" value="1"/>
</dbReference>
<dbReference type="SUPFAM" id="SSF49599">
    <property type="entry name" value="TRAF domain-like"/>
    <property type="match status" value="1"/>
</dbReference>
<evidence type="ECO:0000259" key="2">
    <source>
        <dbReference type="PROSITE" id="PS50144"/>
    </source>
</evidence>
<dbReference type="Gene3D" id="2.60.210.10">
    <property type="entry name" value="Apoptosis, Tumor Necrosis Factor Receptor Associated Protein 2, Chain A"/>
    <property type="match status" value="1"/>
</dbReference>
<dbReference type="InterPro" id="IPR000210">
    <property type="entry name" value="BTB/POZ_dom"/>
</dbReference>
<dbReference type="Gene3D" id="1.25.40.420">
    <property type="match status" value="1"/>
</dbReference>
<accession>A0A8X6WLH9</accession>
<dbReference type="OrthoDB" id="6431021at2759"/>
<gene>
    <name evidence="3" type="ORF">TNIN_496211</name>
</gene>
<dbReference type="Pfam" id="PF00651">
    <property type="entry name" value="BTB"/>
    <property type="match status" value="1"/>
</dbReference>
<feature type="domain" description="MATH" evidence="2">
    <location>
        <begin position="8"/>
        <end position="138"/>
    </location>
</feature>
<dbReference type="PROSITE" id="PS50097">
    <property type="entry name" value="BTB"/>
    <property type="match status" value="1"/>
</dbReference>
<dbReference type="PROSITE" id="PS50144">
    <property type="entry name" value="MATH"/>
    <property type="match status" value="1"/>
</dbReference>
<dbReference type="Gene3D" id="3.30.710.10">
    <property type="entry name" value="Potassium Channel Kv1.1, Chain A"/>
    <property type="match status" value="1"/>
</dbReference>
<comment type="caution">
    <text evidence="3">The sequence shown here is derived from an EMBL/GenBank/DDBJ whole genome shotgun (WGS) entry which is preliminary data.</text>
</comment>
<sequence>MAHDEEYEYIMEWSIENYNYFWHNKGENLFSPIFAAILMENTKWRLILYPSGDENDRNISYKLYREVDEGPENIVINYCLEVLGKDSSALKTKCMFKETFTKGLYSNNPECLAEKKQIMESERNIFLPINSLTILCKIARNDKRSIESEHVCAKTVINIEKRSFKWAVQEFKSLLPYRRIPFTVESPSKATLMWFSLFLSETEHFDETILIDVTWDIKIKYCGFKMFLVDNEGRRNECGQRVFWNDMPENRGIFPLHLTKKKLLEKKDFYLKEDVLSLYCECFFPRGISLEGIVSTSFELTSPQTKRAIIRRVPQINVLKNLSDDNEDLIEDFEALYKDGFLSDIELCSGNEYFPAHTVVLCARSQFFRTIIANEMKIGKTIDVSDLDHDTINRMLLYMYTGILKDLNWESAFRLYQASQKYKILDLRYKCGEILRDQICPTNACEILLLADKLKDFFIKKIAQEYIISLEKQMFKSKEWKIVMENNLDLAAETMHKFWCL</sequence>
<dbReference type="InterPro" id="IPR011333">
    <property type="entry name" value="SKP1/BTB/POZ_sf"/>
</dbReference>